<protein>
    <submittedName>
        <fullName evidence="1">Uncharacterized protein</fullName>
    </submittedName>
</protein>
<reference evidence="1 2" key="1">
    <citation type="journal article" date="2023" name="Plants (Basel)">
        <title>Bridging the Gap: Combining Genomics and Transcriptomics Approaches to Understand Stylosanthes scabra, an Orphan Legume from the Brazilian Caatinga.</title>
        <authorList>
            <person name="Ferreira-Neto J.R.C."/>
            <person name="da Silva M.D."/>
            <person name="Binneck E."/>
            <person name="de Melo N.F."/>
            <person name="da Silva R.H."/>
            <person name="de Melo A.L.T.M."/>
            <person name="Pandolfi V."/>
            <person name="Bustamante F.O."/>
            <person name="Brasileiro-Vidal A.C."/>
            <person name="Benko-Iseppon A.M."/>
        </authorList>
    </citation>
    <scope>NUCLEOTIDE SEQUENCE [LARGE SCALE GENOMIC DNA]</scope>
    <source>
        <tissue evidence="1">Leaves</tissue>
    </source>
</reference>
<comment type="caution">
    <text evidence="1">The sequence shown here is derived from an EMBL/GenBank/DDBJ whole genome shotgun (WGS) entry which is preliminary data.</text>
</comment>
<gene>
    <name evidence="1" type="ORF">PIB30_088373</name>
</gene>
<name>A0ABU6RTX2_9FABA</name>
<dbReference type="EMBL" id="JASCZI010031808">
    <property type="protein sequence ID" value="MED6127465.1"/>
    <property type="molecule type" value="Genomic_DNA"/>
</dbReference>
<organism evidence="1 2">
    <name type="scientific">Stylosanthes scabra</name>
    <dbReference type="NCBI Taxonomy" id="79078"/>
    <lineage>
        <taxon>Eukaryota</taxon>
        <taxon>Viridiplantae</taxon>
        <taxon>Streptophyta</taxon>
        <taxon>Embryophyta</taxon>
        <taxon>Tracheophyta</taxon>
        <taxon>Spermatophyta</taxon>
        <taxon>Magnoliopsida</taxon>
        <taxon>eudicotyledons</taxon>
        <taxon>Gunneridae</taxon>
        <taxon>Pentapetalae</taxon>
        <taxon>rosids</taxon>
        <taxon>fabids</taxon>
        <taxon>Fabales</taxon>
        <taxon>Fabaceae</taxon>
        <taxon>Papilionoideae</taxon>
        <taxon>50 kb inversion clade</taxon>
        <taxon>dalbergioids sensu lato</taxon>
        <taxon>Dalbergieae</taxon>
        <taxon>Pterocarpus clade</taxon>
        <taxon>Stylosanthes</taxon>
    </lineage>
</organism>
<sequence length="62" mass="7379">MRMPPSLKGTEQITTVYKSCYKWYVPHFHLAPEEAINTWWDECNVEAEKMHDAWLARAAKRL</sequence>
<keyword evidence="2" id="KW-1185">Reference proteome</keyword>
<dbReference type="Proteomes" id="UP001341840">
    <property type="component" value="Unassembled WGS sequence"/>
</dbReference>
<evidence type="ECO:0000313" key="1">
    <source>
        <dbReference type="EMBL" id="MED6127465.1"/>
    </source>
</evidence>
<accession>A0ABU6RTX2</accession>
<proteinExistence type="predicted"/>
<evidence type="ECO:0000313" key="2">
    <source>
        <dbReference type="Proteomes" id="UP001341840"/>
    </source>
</evidence>